<dbReference type="InterPro" id="IPR014231">
    <property type="entry name" value="Spore_YpjB"/>
</dbReference>
<dbReference type="EMBL" id="CP147404">
    <property type="protein sequence ID" value="WXB91801.1"/>
    <property type="molecule type" value="Genomic_DNA"/>
</dbReference>
<reference evidence="2 3" key="1">
    <citation type="submission" date="2024-02" db="EMBL/GenBank/DDBJ databases">
        <title>Seven novel Bacillus-like species.</title>
        <authorList>
            <person name="Liu G."/>
        </authorList>
    </citation>
    <scope>NUCLEOTIDE SEQUENCE [LARGE SCALE GENOMIC DNA]</scope>
    <source>
        <strain evidence="2 3">FJAT-52991</strain>
    </source>
</reference>
<dbReference type="RefSeq" id="WP_338749654.1">
    <property type="nucleotide sequence ID" value="NZ_CP147404.1"/>
</dbReference>
<evidence type="ECO:0000256" key="1">
    <source>
        <dbReference type="SAM" id="Phobius"/>
    </source>
</evidence>
<evidence type="ECO:0000313" key="2">
    <source>
        <dbReference type="EMBL" id="WXB91801.1"/>
    </source>
</evidence>
<feature type="transmembrane region" description="Helical" evidence="1">
    <location>
        <begin position="227"/>
        <end position="247"/>
    </location>
</feature>
<sequence>MNKFGRLFIIFFLFMLPISTQAEMINSRLLKLDTIAEQALEFTKAGRYDQAQQFMHQFQKEYLVLQEDHRLASPEEWSVISNVFDEALPLIERPDGREQQCLEVMTSFRLAVNAISSTGTPLWTQMEEPVMSSLQDLKQSSSQLDSSQFHETLNVFLSNYDMLKPSLQVDLASSRLQVLDEQVRYVDHYRDEILAAQSETGEIERLEKEVKAIFYEETKEEVIQPSLGWVISVTGGIIITTLSYVGWRKYKGQQEEARNKRNH</sequence>
<protein>
    <submittedName>
        <fullName evidence="2">Sporulation protein YpjB</fullName>
    </submittedName>
</protein>
<proteinExistence type="predicted"/>
<evidence type="ECO:0000313" key="3">
    <source>
        <dbReference type="Proteomes" id="UP001387364"/>
    </source>
</evidence>
<keyword evidence="3" id="KW-1185">Reference proteome</keyword>
<dbReference type="Pfam" id="PF09577">
    <property type="entry name" value="Spore_YpjB"/>
    <property type="match status" value="1"/>
</dbReference>
<name>A0ABZ2N352_9BACI</name>
<keyword evidence="1" id="KW-0812">Transmembrane</keyword>
<dbReference type="Proteomes" id="UP001387364">
    <property type="component" value="Chromosome"/>
</dbReference>
<organism evidence="2 3">
    <name type="scientific">Bacillus kandeliae</name>
    <dbReference type="NCBI Taxonomy" id="3129297"/>
    <lineage>
        <taxon>Bacteria</taxon>
        <taxon>Bacillati</taxon>
        <taxon>Bacillota</taxon>
        <taxon>Bacilli</taxon>
        <taxon>Bacillales</taxon>
        <taxon>Bacillaceae</taxon>
        <taxon>Bacillus</taxon>
    </lineage>
</organism>
<accession>A0ABZ2N352</accession>
<gene>
    <name evidence="2" type="ORF">WDJ61_11035</name>
</gene>
<keyword evidence="1" id="KW-1133">Transmembrane helix</keyword>
<keyword evidence="1" id="KW-0472">Membrane</keyword>